<name>A0A382YX82_9ZZZZ</name>
<dbReference type="GO" id="GO:0000423">
    <property type="term" value="P:mitophagy"/>
    <property type="evidence" value="ECO:0007669"/>
    <property type="project" value="UniProtKB-ARBA"/>
</dbReference>
<proteinExistence type="inferred from homology"/>
<dbReference type="Pfam" id="PF07978">
    <property type="entry name" value="NIPSNAP"/>
    <property type="match status" value="1"/>
</dbReference>
<protein>
    <recommendedName>
        <fullName evidence="2">NIPSNAP domain-containing protein</fullName>
    </recommendedName>
</protein>
<accession>A0A382YX82</accession>
<comment type="similarity">
    <text evidence="1">Belongs to the NipSnap family.</text>
</comment>
<reference evidence="3" key="1">
    <citation type="submission" date="2018-05" db="EMBL/GenBank/DDBJ databases">
        <authorList>
            <person name="Lanie J.A."/>
            <person name="Ng W.-L."/>
            <person name="Kazmierczak K.M."/>
            <person name="Andrzejewski T.M."/>
            <person name="Davidsen T.M."/>
            <person name="Wayne K.J."/>
            <person name="Tettelin H."/>
            <person name="Glass J.I."/>
            <person name="Rusch D."/>
            <person name="Podicherti R."/>
            <person name="Tsui H.-C.T."/>
            <person name="Winkler M.E."/>
        </authorList>
    </citation>
    <scope>NUCLEOTIDE SEQUENCE</scope>
</reference>
<dbReference type="InterPro" id="IPR012577">
    <property type="entry name" value="NIPSNAP"/>
</dbReference>
<evidence type="ECO:0000256" key="1">
    <source>
        <dbReference type="ARBA" id="ARBA00005291"/>
    </source>
</evidence>
<organism evidence="3">
    <name type="scientific">marine metagenome</name>
    <dbReference type="NCBI Taxonomy" id="408172"/>
    <lineage>
        <taxon>unclassified sequences</taxon>
        <taxon>metagenomes</taxon>
        <taxon>ecological metagenomes</taxon>
    </lineage>
</organism>
<evidence type="ECO:0000313" key="3">
    <source>
        <dbReference type="EMBL" id="SVD87138.1"/>
    </source>
</evidence>
<dbReference type="Gene3D" id="3.30.70.100">
    <property type="match status" value="1"/>
</dbReference>
<sequence length="108" mass="12815">MLYDVRTYECLPGTILMHLEIYEKHGKVPQSRALGTPLAYLIGETGNPNRYIHIWVYKNAADREERRNNMKADPEWQNYLKLSREAGYLIRQENQLMQNVDFYPHSMP</sequence>
<dbReference type="PANTHER" id="PTHR21017">
    <property type="entry name" value="NIPSNAP-RELATED"/>
    <property type="match status" value="1"/>
</dbReference>
<dbReference type="InterPro" id="IPR051557">
    <property type="entry name" value="NipSnap_domain"/>
</dbReference>
<feature type="domain" description="NIPSNAP" evidence="2">
    <location>
        <begin position="3"/>
        <end position="102"/>
    </location>
</feature>
<dbReference type="InterPro" id="IPR011008">
    <property type="entry name" value="Dimeric_a/b-barrel"/>
</dbReference>
<evidence type="ECO:0000259" key="2">
    <source>
        <dbReference type="Pfam" id="PF07978"/>
    </source>
</evidence>
<dbReference type="AlphaFoldDB" id="A0A382YX82"/>
<dbReference type="PANTHER" id="PTHR21017:SF17">
    <property type="entry name" value="PROTEIN NIPSNAP"/>
    <property type="match status" value="1"/>
</dbReference>
<dbReference type="GO" id="GO:0005739">
    <property type="term" value="C:mitochondrion"/>
    <property type="evidence" value="ECO:0007669"/>
    <property type="project" value="TreeGrafter"/>
</dbReference>
<dbReference type="SUPFAM" id="SSF54909">
    <property type="entry name" value="Dimeric alpha+beta barrel"/>
    <property type="match status" value="1"/>
</dbReference>
<gene>
    <name evidence="3" type="ORF">METZ01_LOCUS439992</name>
</gene>
<dbReference type="EMBL" id="UINC01178787">
    <property type="protein sequence ID" value="SVD87138.1"/>
    <property type="molecule type" value="Genomic_DNA"/>
</dbReference>